<sequence length="219" mass="24138">MYGTPFVEHFFGLARMMLPNFIFAEFLEMVKQYSLEYHASKPTAEDICRLTQFPTRSDLDHLASLAEQEEIAMCKSLVNMTAPPLPWHLAELQAPKPSKHAATTSQDADNDVDSDGSSDDEMQADDEENVVVRCAENEDGKDAEDISLDTALVDAGMEHSGPLPAPVPRPTTSSSAAASEPALPQDLRRRLYFVGSIVIRAAESPLQQRRLCLSYIIIA</sequence>
<organism evidence="2 3">
    <name type="scientific">Auricularia subglabra (strain TFB-10046 / SS5)</name>
    <name type="common">White-rot fungus</name>
    <name type="synonym">Auricularia delicata (strain TFB10046)</name>
    <dbReference type="NCBI Taxonomy" id="717982"/>
    <lineage>
        <taxon>Eukaryota</taxon>
        <taxon>Fungi</taxon>
        <taxon>Dikarya</taxon>
        <taxon>Basidiomycota</taxon>
        <taxon>Agaricomycotina</taxon>
        <taxon>Agaricomycetes</taxon>
        <taxon>Auriculariales</taxon>
        <taxon>Auriculariaceae</taxon>
        <taxon>Auricularia</taxon>
    </lineage>
</organism>
<dbReference type="EMBL" id="JH688912">
    <property type="protein sequence ID" value="EJD32501.1"/>
    <property type="molecule type" value="Genomic_DNA"/>
</dbReference>
<evidence type="ECO:0000313" key="2">
    <source>
        <dbReference type="EMBL" id="EJD32501.1"/>
    </source>
</evidence>
<dbReference type="AlphaFoldDB" id="J0L867"/>
<dbReference type="InParanoid" id="J0L867"/>
<dbReference type="Proteomes" id="UP000006514">
    <property type="component" value="Unassembled WGS sequence"/>
</dbReference>
<feature type="region of interest" description="Disordered" evidence="1">
    <location>
        <begin position="156"/>
        <end position="182"/>
    </location>
</feature>
<gene>
    <name evidence="2" type="ORF">AURDEDRAFT_178422</name>
</gene>
<name>J0L867_AURST</name>
<feature type="region of interest" description="Disordered" evidence="1">
    <location>
        <begin position="94"/>
        <end position="130"/>
    </location>
</feature>
<keyword evidence="3" id="KW-1185">Reference proteome</keyword>
<accession>J0L867</accession>
<protein>
    <submittedName>
        <fullName evidence="2">Uncharacterized protein</fullName>
    </submittedName>
</protein>
<proteinExistence type="predicted"/>
<evidence type="ECO:0000313" key="3">
    <source>
        <dbReference type="Proteomes" id="UP000006514"/>
    </source>
</evidence>
<reference evidence="3" key="1">
    <citation type="journal article" date="2012" name="Science">
        <title>The Paleozoic origin of enzymatic lignin decomposition reconstructed from 31 fungal genomes.</title>
        <authorList>
            <person name="Floudas D."/>
            <person name="Binder M."/>
            <person name="Riley R."/>
            <person name="Barry K."/>
            <person name="Blanchette R.A."/>
            <person name="Henrissat B."/>
            <person name="Martinez A.T."/>
            <person name="Otillar R."/>
            <person name="Spatafora J.W."/>
            <person name="Yadav J.S."/>
            <person name="Aerts A."/>
            <person name="Benoit I."/>
            <person name="Boyd A."/>
            <person name="Carlson A."/>
            <person name="Copeland A."/>
            <person name="Coutinho P.M."/>
            <person name="de Vries R.P."/>
            <person name="Ferreira P."/>
            <person name="Findley K."/>
            <person name="Foster B."/>
            <person name="Gaskell J."/>
            <person name="Glotzer D."/>
            <person name="Gorecki P."/>
            <person name="Heitman J."/>
            <person name="Hesse C."/>
            <person name="Hori C."/>
            <person name="Igarashi K."/>
            <person name="Jurgens J.A."/>
            <person name="Kallen N."/>
            <person name="Kersten P."/>
            <person name="Kohler A."/>
            <person name="Kuees U."/>
            <person name="Kumar T.K.A."/>
            <person name="Kuo A."/>
            <person name="LaButti K."/>
            <person name="Larrondo L.F."/>
            <person name="Lindquist E."/>
            <person name="Ling A."/>
            <person name="Lombard V."/>
            <person name="Lucas S."/>
            <person name="Lundell T."/>
            <person name="Martin R."/>
            <person name="McLaughlin D.J."/>
            <person name="Morgenstern I."/>
            <person name="Morin E."/>
            <person name="Murat C."/>
            <person name="Nagy L.G."/>
            <person name="Nolan M."/>
            <person name="Ohm R.A."/>
            <person name="Patyshakuliyeva A."/>
            <person name="Rokas A."/>
            <person name="Ruiz-Duenas F.J."/>
            <person name="Sabat G."/>
            <person name="Salamov A."/>
            <person name="Samejima M."/>
            <person name="Schmutz J."/>
            <person name="Slot J.C."/>
            <person name="St John F."/>
            <person name="Stenlid J."/>
            <person name="Sun H."/>
            <person name="Sun S."/>
            <person name="Syed K."/>
            <person name="Tsang A."/>
            <person name="Wiebenga A."/>
            <person name="Young D."/>
            <person name="Pisabarro A."/>
            <person name="Eastwood D.C."/>
            <person name="Martin F."/>
            <person name="Cullen D."/>
            <person name="Grigoriev I.V."/>
            <person name="Hibbett D.S."/>
        </authorList>
    </citation>
    <scope>NUCLEOTIDE SEQUENCE [LARGE SCALE GENOMIC DNA]</scope>
    <source>
        <strain evidence="3">TFB10046</strain>
    </source>
</reference>
<dbReference type="OrthoDB" id="2659257at2759"/>
<feature type="compositionally biased region" description="Acidic residues" evidence="1">
    <location>
        <begin position="108"/>
        <end position="129"/>
    </location>
</feature>
<dbReference type="KEGG" id="adl:AURDEDRAFT_178422"/>
<evidence type="ECO:0000256" key="1">
    <source>
        <dbReference type="SAM" id="MobiDB-lite"/>
    </source>
</evidence>
<dbReference type="eggNOG" id="ENOG502RV8J">
    <property type="taxonomic scope" value="Eukaryota"/>
</dbReference>
<feature type="compositionally biased region" description="Low complexity" evidence="1">
    <location>
        <begin position="170"/>
        <end position="182"/>
    </location>
</feature>